<dbReference type="EMBL" id="WKJK01000001">
    <property type="protein sequence ID" value="MRW88564.1"/>
    <property type="molecule type" value="Genomic_DNA"/>
</dbReference>
<dbReference type="SUPFAM" id="SSF55781">
    <property type="entry name" value="GAF domain-like"/>
    <property type="match status" value="1"/>
</dbReference>
<feature type="domain" description="HTH iclR-type" evidence="4">
    <location>
        <begin position="4"/>
        <end position="71"/>
    </location>
</feature>
<keyword evidence="2" id="KW-0238">DNA-binding</keyword>
<evidence type="ECO:0000256" key="2">
    <source>
        <dbReference type="ARBA" id="ARBA00023125"/>
    </source>
</evidence>
<dbReference type="PROSITE" id="PS51077">
    <property type="entry name" value="HTH_ICLR"/>
    <property type="match status" value="1"/>
</dbReference>
<evidence type="ECO:0000313" key="6">
    <source>
        <dbReference type="EMBL" id="MRW88564.1"/>
    </source>
</evidence>
<dbReference type="GO" id="GO:0003677">
    <property type="term" value="F:DNA binding"/>
    <property type="evidence" value="ECO:0007669"/>
    <property type="project" value="UniProtKB-KW"/>
</dbReference>
<dbReference type="InterPro" id="IPR005471">
    <property type="entry name" value="Tscrpt_reg_IclR_N"/>
</dbReference>
<accession>A0A6I2KVZ3</accession>
<dbReference type="Proteomes" id="UP000433309">
    <property type="component" value="Unassembled WGS sequence"/>
</dbReference>
<dbReference type="InterPro" id="IPR036388">
    <property type="entry name" value="WH-like_DNA-bd_sf"/>
</dbReference>
<evidence type="ECO:0000256" key="3">
    <source>
        <dbReference type="ARBA" id="ARBA00023163"/>
    </source>
</evidence>
<dbReference type="Gene3D" id="1.10.10.10">
    <property type="entry name" value="Winged helix-like DNA-binding domain superfamily/Winged helix DNA-binding domain"/>
    <property type="match status" value="1"/>
</dbReference>
<dbReference type="AlphaFoldDB" id="A0A6I2KVZ3"/>
<dbReference type="Gene3D" id="3.30.450.40">
    <property type="match status" value="1"/>
</dbReference>
<feature type="domain" description="IclR-ED" evidence="5">
    <location>
        <begin position="65"/>
        <end position="248"/>
    </location>
</feature>
<dbReference type="InterPro" id="IPR014757">
    <property type="entry name" value="Tscrpt_reg_IclR_C"/>
</dbReference>
<dbReference type="GO" id="GO:0003700">
    <property type="term" value="F:DNA-binding transcription factor activity"/>
    <property type="evidence" value="ECO:0007669"/>
    <property type="project" value="TreeGrafter"/>
</dbReference>
<dbReference type="PANTHER" id="PTHR30136:SF35">
    <property type="entry name" value="HTH-TYPE TRANSCRIPTIONAL REGULATOR RV1719"/>
    <property type="match status" value="1"/>
</dbReference>
<dbReference type="InterPro" id="IPR036390">
    <property type="entry name" value="WH_DNA-bd_sf"/>
</dbReference>
<protein>
    <submittedName>
        <fullName evidence="6">Helix-turn-helix domain-containing protein</fullName>
    </submittedName>
</protein>
<keyword evidence="1" id="KW-0805">Transcription regulation</keyword>
<evidence type="ECO:0000259" key="4">
    <source>
        <dbReference type="PROSITE" id="PS51077"/>
    </source>
</evidence>
<gene>
    <name evidence="6" type="ORF">GJ699_01035</name>
</gene>
<sequence length="248" mass="26323">MEGIQVISRAAAILREVGARPDGLSLGKLAAATGLARSTVQRIVDALEMEHLVQAGTGGVRPGWGLRRLGELPGSGIAQELRAALFELFEATHETIDLSTLSAGEVLFMDRFLSDQPVRAVPAVGTTYPAYTMSTGKALLSCLSDVEIEKLYGGAPLQRLTDNSVASVAELLAQLEGIRHGAFAYDLEEHALGKCAIGLPLGMHNGVLLAVSVVLPTVRFDSQRTIIEAGLQRCVQRCRQQLGMPPAA</sequence>
<dbReference type="SUPFAM" id="SSF46785">
    <property type="entry name" value="Winged helix' DNA-binding domain"/>
    <property type="match status" value="1"/>
</dbReference>
<dbReference type="SMART" id="SM00346">
    <property type="entry name" value="HTH_ICLR"/>
    <property type="match status" value="1"/>
</dbReference>
<organism evidence="6 7">
    <name type="scientific">Duganella guangzhouensis</name>
    <dbReference type="NCBI Taxonomy" id="2666084"/>
    <lineage>
        <taxon>Bacteria</taxon>
        <taxon>Pseudomonadati</taxon>
        <taxon>Pseudomonadota</taxon>
        <taxon>Betaproteobacteria</taxon>
        <taxon>Burkholderiales</taxon>
        <taxon>Oxalobacteraceae</taxon>
        <taxon>Telluria group</taxon>
        <taxon>Duganella</taxon>
    </lineage>
</organism>
<keyword evidence="3" id="KW-0804">Transcription</keyword>
<dbReference type="RefSeq" id="WP_154372249.1">
    <property type="nucleotide sequence ID" value="NZ_WKJK01000001.1"/>
</dbReference>
<evidence type="ECO:0000256" key="1">
    <source>
        <dbReference type="ARBA" id="ARBA00023015"/>
    </source>
</evidence>
<dbReference type="Pfam" id="PF09339">
    <property type="entry name" value="HTH_IclR"/>
    <property type="match status" value="1"/>
</dbReference>
<dbReference type="PROSITE" id="PS51078">
    <property type="entry name" value="ICLR_ED"/>
    <property type="match status" value="1"/>
</dbReference>
<dbReference type="PANTHER" id="PTHR30136">
    <property type="entry name" value="HELIX-TURN-HELIX TRANSCRIPTIONAL REGULATOR, ICLR FAMILY"/>
    <property type="match status" value="1"/>
</dbReference>
<dbReference type="InterPro" id="IPR050707">
    <property type="entry name" value="HTH_MetabolicPath_Reg"/>
</dbReference>
<dbReference type="InterPro" id="IPR029016">
    <property type="entry name" value="GAF-like_dom_sf"/>
</dbReference>
<dbReference type="GO" id="GO:0045892">
    <property type="term" value="P:negative regulation of DNA-templated transcription"/>
    <property type="evidence" value="ECO:0007669"/>
    <property type="project" value="TreeGrafter"/>
</dbReference>
<reference evidence="6 7" key="1">
    <citation type="submission" date="2019-11" db="EMBL/GenBank/DDBJ databases">
        <title>Novel species isolated from a subtropical stream in China.</title>
        <authorList>
            <person name="Lu H."/>
        </authorList>
    </citation>
    <scope>NUCLEOTIDE SEQUENCE [LARGE SCALE GENOMIC DNA]</scope>
    <source>
        <strain evidence="6 7">FT80W</strain>
    </source>
</reference>
<name>A0A6I2KVZ3_9BURK</name>
<proteinExistence type="predicted"/>
<evidence type="ECO:0000259" key="5">
    <source>
        <dbReference type="PROSITE" id="PS51078"/>
    </source>
</evidence>
<dbReference type="Pfam" id="PF01614">
    <property type="entry name" value="IclR_C"/>
    <property type="match status" value="1"/>
</dbReference>
<keyword evidence="7" id="KW-1185">Reference proteome</keyword>
<comment type="caution">
    <text evidence="6">The sequence shown here is derived from an EMBL/GenBank/DDBJ whole genome shotgun (WGS) entry which is preliminary data.</text>
</comment>
<evidence type="ECO:0000313" key="7">
    <source>
        <dbReference type="Proteomes" id="UP000433309"/>
    </source>
</evidence>